<protein>
    <submittedName>
        <fullName evidence="1">Uncharacterized protein</fullName>
    </submittedName>
</protein>
<dbReference type="Proteomes" id="UP000253977">
    <property type="component" value="Unassembled WGS sequence"/>
</dbReference>
<sequence>MAAPAAQAIDAQTAMQSYLDAHFREWSGDATILAAVTAQNARTAELTAAEIDQLDKAWRAEVGTADTPTITPVLENPAADLLREKVAASGGAITEIFVMDAQGLNVAASSVTSDYWQGDEAKHQDTFGKGARAVHFSDIEFDESSQMYQAQISISLSDPDTGAVIGAMTIGVDADSLM</sequence>
<dbReference type="Gene3D" id="3.30.450.20">
    <property type="entry name" value="PAS domain"/>
    <property type="match status" value="1"/>
</dbReference>
<evidence type="ECO:0000313" key="2">
    <source>
        <dbReference type="Proteomes" id="UP000253977"/>
    </source>
</evidence>
<proteinExistence type="predicted"/>
<dbReference type="AlphaFoldDB" id="A0A369TNU2"/>
<organism evidence="1 2">
    <name type="scientific">Thalassococcus profundi</name>
    <dbReference type="NCBI Taxonomy" id="2282382"/>
    <lineage>
        <taxon>Bacteria</taxon>
        <taxon>Pseudomonadati</taxon>
        <taxon>Pseudomonadota</taxon>
        <taxon>Alphaproteobacteria</taxon>
        <taxon>Rhodobacterales</taxon>
        <taxon>Roseobacteraceae</taxon>
        <taxon>Thalassococcus</taxon>
    </lineage>
</organism>
<gene>
    <name evidence="1" type="ORF">DU478_07855</name>
</gene>
<dbReference type="OrthoDB" id="195732at2"/>
<reference evidence="1 2" key="1">
    <citation type="submission" date="2018-07" db="EMBL/GenBank/DDBJ databases">
        <title>Thalassococcus profundi sp. nov., a marine bacterium isolated from deep seawater of Okinawa Trough.</title>
        <authorList>
            <person name="Yu M."/>
        </authorList>
    </citation>
    <scope>NUCLEOTIDE SEQUENCE [LARGE SCALE GENOMIC DNA]</scope>
    <source>
        <strain evidence="1 2">WRAS1</strain>
    </source>
</reference>
<keyword evidence="2" id="KW-1185">Reference proteome</keyword>
<comment type="caution">
    <text evidence="1">The sequence shown here is derived from an EMBL/GenBank/DDBJ whole genome shotgun (WGS) entry which is preliminary data.</text>
</comment>
<evidence type="ECO:0000313" key="1">
    <source>
        <dbReference type="EMBL" id="RDD66961.1"/>
    </source>
</evidence>
<name>A0A369TNU2_9RHOB</name>
<accession>A0A369TNU2</accession>
<dbReference type="EMBL" id="QPMK01000004">
    <property type="protein sequence ID" value="RDD66961.1"/>
    <property type="molecule type" value="Genomic_DNA"/>
</dbReference>
<dbReference type="CDD" id="cd18773">
    <property type="entry name" value="PDC1_HK_sensor"/>
    <property type="match status" value="1"/>
</dbReference>